<accession>A0ABV1HH07</accession>
<dbReference type="InterPro" id="IPR001492">
    <property type="entry name" value="Flagellin"/>
</dbReference>
<comment type="subcellular location">
    <subcellularLocation>
        <location evidence="4">Secreted</location>
    </subcellularLocation>
    <subcellularLocation>
        <location evidence="4">Bacterial flagellum</location>
    </subcellularLocation>
</comment>
<organism evidence="8 9">
    <name type="scientific">Maccoyibacter intestinihominis</name>
    <dbReference type="NCBI Taxonomy" id="3133499"/>
    <lineage>
        <taxon>Bacteria</taxon>
        <taxon>Bacillati</taxon>
        <taxon>Bacillota</taxon>
        <taxon>Clostridia</taxon>
        <taxon>Lachnospirales</taxon>
        <taxon>Lachnospiraceae</taxon>
        <taxon>Maccoyibacter</taxon>
    </lineage>
</organism>
<evidence type="ECO:0000256" key="4">
    <source>
        <dbReference type="RuleBase" id="RU362073"/>
    </source>
</evidence>
<evidence type="ECO:0000313" key="9">
    <source>
        <dbReference type="Proteomes" id="UP001454489"/>
    </source>
</evidence>
<keyword evidence="3 4" id="KW-0975">Bacterial flagellum</keyword>
<evidence type="ECO:0000256" key="3">
    <source>
        <dbReference type="ARBA" id="ARBA00023143"/>
    </source>
</evidence>
<name>A0ABV1HH07_9FIRM</name>
<dbReference type="Gene3D" id="1.20.1330.10">
    <property type="entry name" value="f41 fragment of flagellin, N-terminal domain"/>
    <property type="match status" value="2"/>
</dbReference>
<evidence type="ECO:0000259" key="7">
    <source>
        <dbReference type="Pfam" id="PF00700"/>
    </source>
</evidence>
<dbReference type="PANTHER" id="PTHR42792">
    <property type="entry name" value="FLAGELLIN"/>
    <property type="match status" value="1"/>
</dbReference>
<sequence length="493" mass="53091">MKINHNMSAVITNHQLLNNENSLSVSMEKLSSGLRINHAKDDAAGMAISTKMRAQIQGLNQASRNASDGNSILQTADGALNEVTSMIQRMRELAVQAANETNTDDDKDSIQDEIESLKKEIDRVSTDTEFNTKTLFNGSLDTRVYGDHVSRISVSDAVAAGKYNFTIDEAATQAVYNDPLGAAVTTPSYVDDNGDTAADLDAIPDDAAGVVVINGREIKIEAGDTATEVYGKLREGAELGECSINPLIQAGGIYVKKDADYTFGDPLQLTSDFYGSGSQVKISCDNEKLAQFLGLPMSNADNIPTGKDAKLTIDATSAFGNHCTYTTDGNKITITNRSGFEISFLAEEGYSDTTPIQLDVTNIGTLTLQIGANEHQTMDVRIPEISTDSLYIDNLDVTTVNGADRAIMQLDDALEKVSSARSKIGAYQNRLDHAINSLEQEGQDMTAALSRIEDVDMAGEMTEYTKDNVLTQAATSVLAQANDIPQQVLQLLQ</sequence>
<dbReference type="EMBL" id="JBBMEX010000014">
    <property type="protein sequence ID" value="MEQ2558617.1"/>
    <property type="molecule type" value="Genomic_DNA"/>
</dbReference>
<dbReference type="RefSeq" id="WP_177963581.1">
    <property type="nucleotide sequence ID" value="NZ_JBBMEX010000014.1"/>
</dbReference>
<dbReference type="SUPFAM" id="SSF64518">
    <property type="entry name" value="Phase 1 flagellin"/>
    <property type="match status" value="1"/>
</dbReference>
<feature type="domain" description="Flagellin C-terminal" evidence="7">
    <location>
        <begin position="409"/>
        <end position="492"/>
    </location>
</feature>
<feature type="coiled-coil region" evidence="5">
    <location>
        <begin position="410"/>
        <end position="455"/>
    </location>
</feature>
<feature type="domain" description="Flagellin N-terminal" evidence="6">
    <location>
        <begin position="3"/>
        <end position="139"/>
    </location>
</feature>
<dbReference type="InterPro" id="IPR001029">
    <property type="entry name" value="Flagellin_N"/>
</dbReference>
<protein>
    <recommendedName>
        <fullName evidence="2 4">Flagellin</fullName>
    </recommendedName>
</protein>
<gene>
    <name evidence="8" type="ORF">WMO43_12170</name>
</gene>
<reference evidence="8 9" key="1">
    <citation type="submission" date="2024-03" db="EMBL/GenBank/DDBJ databases">
        <title>Human intestinal bacterial collection.</title>
        <authorList>
            <person name="Pauvert C."/>
            <person name="Hitch T.C.A."/>
            <person name="Clavel T."/>
        </authorList>
    </citation>
    <scope>NUCLEOTIDE SEQUENCE [LARGE SCALE GENOMIC DNA]</scope>
    <source>
        <strain evidence="8 9">CLA-AA-H185</strain>
    </source>
</reference>
<keyword evidence="8" id="KW-0282">Flagellum</keyword>
<dbReference type="PANTHER" id="PTHR42792:SF2">
    <property type="entry name" value="FLAGELLIN"/>
    <property type="match status" value="1"/>
</dbReference>
<dbReference type="InterPro" id="IPR046358">
    <property type="entry name" value="Flagellin_C"/>
</dbReference>
<dbReference type="Gene3D" id="6.10.10.10">
    <property type="entry name" value="Flagellar export chaperone, C-terminal domain"/>
    <property type="match status" value="1"/>
</dbReference>
<dbReference type="PRINTS" id="PR00207">
    <property type="entry name" value="FLAGELLIN"/>
</dbReference>
<keyword evidence="5" id="KW-0175">Coiled coil</keyword>
<evidence type="ECO:0000313" key="8">
    <source>
        <dbReference type="EMBL" id="MEQ2558617.1"/>
    </source>
</evidence>
<keyword evidence="9" id="KW-1185">Reference proteome</keyword>
<evidence type="ECO:0000256" key="1">
    <source>
        <dbReference type="ARBA" id="ARBA00005709"/>
    </source>
</evidence>
<keyword evidence="8" id="KW-0969">Cilium</keyword>
<keyword evidence="8" id="KW-0966">Cell projection</keyword>
<evidence type="ECO:0000256" key="5">
    <source>
        <dbReference type="SAM" id="Coils"/>
    </source>
</evidence>
<dbReference type="Proteomes" id="UP001454489">
    <property type="component" value="Unassembled WGS sequence"/>
</dbReference>
<evidence type="ECO:0000256" key="2">
    <source>
        <dbReference type="ARBA" id="ARBA00020110"/>
    </source>
</evidence>
<comment type="similarity">
    <text evidence="1 4">Belongs to the bacterial flagellin family.</text>
</comment>
<comment type="function">
    <text evidence="4">Flagellin is the subunit protein which polymerizes to form the filaments of bacterial flagella.</text>
</comment>
<dbReference type="Pfam" id="PF00700">
    <property type="entry name" value="Flagellin_C"/>
    <property type="match status" value="1"/>
</dbReference>
<evidence type="ECO:0000259" key="6">
    <source>
        <dbReference type="Pfam" id="PF00669"/>
    </source>
</evidence>
<comment type="caution">
    <text evidence="8">The sequence shown here is derived from an EMBL/GenBank/DDBJ whole genome shotgun (WGS) entry which is preliminary data.</text>
</comment>
<feature type="coiled-coil region" evidence="5">
    <location>
        <begin position="80"/>
        <end position="127"/>
    </location>
</feature>
<dbReference type="InterPro" id="IPR042187">
    <property type="entry name" value="Flagellin_C_sub2"/>
</dbReference>
<dbReference type="Pfam" id="PF00669">
    <property type="entry name" value="Flagellin_N"/>
    <property type="match status" value="1"/>
</dbReference>
<proteinExistence type="inferred from homology"/>
<keyword evidence="4" id="KW-0964">Secreted</keyword>